<keyword evidence="1" id="KW-0812">Transmembrane</keyword>
<sequence length="218" mass="24726">MMVRNNSFSKQLIALIFLIVLLIPTQIFAAVAPDLTTFDESTQREIREEAARLGMSVDDFIGAYVVSEIPTDNTNGIIISSIIGSTLLIAGASFLLPYLVKRRPKISKNKIVTFDITRKDALAKLVQILEAFYTRYHRFPTEDEFATILSKAQSIPADPHKGEPVPNSQGTFYGYYYDQRNPITLRVEQTSYRLWTFLENGERYLLSENKKTTDSTLT</sequence>
<accession>A0A2M7TM39</accession>
<organism evidence="3 4">
    <name type="scientific">candidate division WWE3 bacterium CG_4_10_14_0_2_um_filter_41_14</name>
    <dbReference type="NCBI Taxonomy" id="1975072"/>
    <lineage>
        <taxon>Bacteria</taxon>
        <taxon>Katanobacteria</taxon>
    </lineage>
</organism>
<evidence type="ECO:0008006" key="5">
    <source>
        <dbReference type="Google" id="ProtNLM"/>
    </source>
</evidence>
<feature type="chain" id="PRO_5014676334" description="Type II secretion system protein GspG C-terminal domain-containing protein" evidence="2">
    <location>
        <begin position="30"/>
        <end position="218"/>
    </location>
</feature>
<evidence type="ECO:0000256" key="2">
    <source>
        <dbReference type="SAM" id="SignalP"/>
    </source>
</evidence>
<dbReference type="Proteomes" id="UP000228920">
    <property type="component" value="Unassembled WGS sequence"/>
</dbReference>
<name>A0A2M7TM39_UNCKA</name>
<dbReference type="EMBL" id="PFNL01000004">
    <property type="protein sequence ID" value="PIZ48296.1"/>
    <property type="molecule type" value="Genomic_DNA"/>
</dbReference>
<feature type="transmembrane region" description="Helical" evidence="1">
    <location>
        <begin position="77"/>
        <end position="100"/>
    </location>
</feature>
<comment type="caution">
    <text evidence="3">The sequence shown here is derived from an EMBL/GenBank/DDBJ whole genome shotgun (WGS) entry which is preliminary data.</text>
</comment>
<feature type="signal peptide" evidence="2">
    <location>
        <begin position="1"/>
        <end position="29"/>
    </location>
</feature>
<evidence type="ECO:0000256" key="1">
    <source>
        <dbReference type="SAM" id="Phobius"/>
    </source>
</evidence>
<gene>
    <name evidence="3" type="ORF">COY32_00195</name>
</gene>
<evidence type="ECO:0000313" key="3">
    <source>
        <dbReference type="EMBL" id="PIZ48296.1"/>
    </source>
</evidence>
<keyword evidence="1" id="KW-1133">Transmembrane helix</keyword>
<dbReference type="AlphaFoldDB" id="A0A2M7TM39"/>
<proteinExistence type="predicted"/>
<reference evidence="4" key="1">
    <citation type="submission" date="2017-09" db="EMBL/GenBank/DDBJ databases">
        <title>Depth-based differentiation of microbial function through sediment-hosted aquifers and enrichment of novel symbionts in the deep terrestrial subsurface.</title>
        <authorList>
            <person name="Probst A.J."/>
            <person name="Ladd B."/>
            <person name="Jarett J.K."/>
            <person name="Geller-Mcgrath D.E."/>
            <person name="Sieber C.M.K."/>
            <person name="Emerson J.B."/>
            <person name="Anantharaman K."/>
            <person name="Thomas B.C."/>
            <person name="Malmstrom R."/>
            <person name="Stieglmeier M."/>
            <person name="Klingl A."/>
            <person name="Woyke T."/>
            <person name="Ryan C.M."/>
            <person name="Banfield J.F."/>
        </authorList>
    </citation>
    <scope>NUCLEOTIDE SEQUENCE [LARGE SCALE GENOMIC DNA]</scope>
</reference>
<keyword evidence="1" id="KW-0472">Membrane</keyword>
<evidence type="ECO:0000313" key="4">
    <source>
        <dbReference type="Proteomes" id="UP000228920"/>
    </source>
</evidence>
<protein>
    <recommendedName>
        <fullName evidence="5">Type II secretion system protein GspG C-terminal domain-containing protein</fullName>
    </recommendedName>
</protein>
<keyword evidence="2" id="KW-0732">Signal</keyword>